<dbReference type="Proteomes" id="UP001162483">
    <property type="component" value="Unassembled WGS sequence"/>
</dbReference>
<comment type="caution">
    <text evidence="1">The sequence shown here is derived from an EMBL/GenBank/DDBJ whole genome shotgun (WGS) entry which is preliminary data.</text>
</comment>
<proteinExistence type="predicted"/>
<protein>
    <submittedName>
        <fullName evidence="1">Uncharacterized protein</fullName>
    </submittedName>
</protein>
<organism evidence="1 2">
    <name type="scientific">Staurois parvus</name>
    <dbReference type="NCBI Taxonomy" id="386267"/>
    <lineage>
        <taxon>Eukaryota</taxon>
        <taxon>Metazoa</taxon>
        <taxon>Chordata</taxon>
        <taxon>Craniata</taxon>
        <taxon>Vertebrata</taxon>
        <taxon>Euteleostomi</taxon>
        <taxon>Amphibia</taxon>
        <taxon>Batrachia</taxon>
        <taxon>Anura</taxon>
        <taxon>Neobatrachia</taxon>
        <taxon>Ranoidea</taxon>
        <taxon>Ranidae</taxon>
        <taxon>Staurois</taxon>
    </lineage>
</organism>
<reference evidence="1" key="1">
    <citation type="submission" date="2023-05" db="EMBL/GenBank/DDBJ databases">
        <authorList>
            <person name="Stuckert A."/>
        </authorList>
    </citation>
    <scope>NUCLEOTIDE SEQUENCE</scope>
</reference>
<evidence type="ECO:0000313" key="2">
    <source>
        <dbReference type="Proteomes" id="UP001162483"/>
    </source>
</evidence>
<accession>A0ABN9H166</accession>
<name>A0ABN9H166_9NEOB</name>
<dbReference type="EMBL" id="CATNWA010019694">
    <property type="protein sequence ID" value="CAI9614498.1"/>
    <property type="molecule type" value="Genomic_DNA"/>
</dbReference>
<evidence type="ECO:0000313" key="1">
    <source>
        <dbReference type="EMBL" id="CAI9614498.1"/>
    </source>
</evidence>
<sequence length="45" mass="5131">MAAHSTGRRKKAIFSKKQHTLILVRHTTLDYPEILTSSQLVLLVQ</sequence>
<keyword evidence="2" id="KW-1185">Reference proteome</keyword>
<gene>
    <name evidence="1" type="ORF">SPARVUS_LOCUS15061407</name>
</gene>